<feature type="compositionally biased region" description="Low complexity" evidence="1">
    <location>
        <begin position="22"/>
        <end position="31"/>
    </location>
</feature>
<gene>
    <name evidence="2" type="ORF">CYMTET_43261</name>
</gene>
<sequence>MVKGSKSYSQAATPPPSGGAPEYEVSYSGESSSRDVMLSNQQEDITALKDMVKGLSAQLFDMRNLHQPGLSAAPVPEDKHLPLSPAGGRRPLPGLSHMTKGLSADSYFSGKESDQEGIWDEFCARIKPSLRHPSLALLLSASTPLHMVREDKLYLEEANELFYDFLCRVTTGTANAVVRSYEQHSDGHGAWRELSTLRHNTSVVYFINQVDKLLLLPNRLSNLSPPLSTFLESKETLRRIREYSANARVTPSGKPLCMETVETIFSAMAIVRLHPDYMLLKAKFMSETLPTASVLSDQVTSHYDTILAPRAAVTRCALAVNHTGDNSESDAAVKVPCPVCHRRGHSAKDCFIKNVEKREEFFKKASPTTKAAILKRVADYEKNGSLPKPGEHLGAAAGQSELYPGLEEAGEVLCAIREASTSDLHPGLSETGEDIYASDYGSGLLESGCDSISGSLTSCPALGQLSTYQDSELVEFSLCEFLDGEQSTLSSGSGEAGNLSISGSLPSSSAVCEHWICGRDSVPVESQSSVFPVLNYYSVLTEVGEPEVVISHTTGEEEKHSDIGETLFALCGSGQSDLYPGLEDTGKALFALGEGGQSGKSAFVDPQSSGLALSDNYSVLDRVLAVPTDATARCAKVAGGVVDPDLRVAPRSTMDKSAVLDCGATKHIFDSMKVFTEDDDGDHFGDNFDDSIPDLDSGSDSHEDDDPEACQVGLSGHPELYPGLRVDILTTYPVMIK</sequence>
<proteinExistence type="predicted"/>
<dbReference type="EMBL" id="LGRX02029129">
    <property type="protein sequence ID" value="KAK3247233.1"/>
    <property type="molecule type" value="Genomic_DNA"/>
</dbReference>
<accession>A0AAE0C3T8</accession>
<reference evidence="2 3" key="1">
    <citation type="journal article" date="2015" name="Genome Biol. Evol.">
        <title>Comparative Genomics of a Bacterivorous Green Alga Reveals Evolutionary Causalities and Consequences of Phago-Mixotrophic Mode of Nutrition.</title>
        <authorList>
            <person name="Burns J.A."/>
            <person name="Paasch A."/>
            <person name="Narechania A."/>
            <person name="Kim E."/>
        </authorList>
    </citation>
    <scope>NUCLEOTIDE SEQUENCE [LARGE SCALE GENOMIC DNA]</scope>
    <source>
        <strain evidence="2 3">PLY_AMNH</strain>
    </source>
</reference>
<name>A0AAE0C3T8_9CHLO</name>
<evidence type="ECO:0000256" key="1">
    <source>
        <dbReference type="SAM" id="MobiDB-lite"/>
    </source>
</evidence>
<dbReference type="AlphaFoldDB" id="A0AAE0C3T8"/>
<keyword evidence="3" id="KW-1185">Reference proteome</keyword>
<feature type="region of interest" description="Disordered" evidence="1">
    <location>
        <begin position="1"/>
        <end position="37"/>
    </location>
</feature>
<protein>
    <submittedName>
        <fullName evidence="2">Uncharacterized protein</fullName>
    </submittedName>
</protein>
<feature type="region of interest" description="Disordered" evidence="1">
    <location>
        <begin position="685"/>
        <end position="716"/>
    </location>
</feature>
<organism evidence="2 3">
    <name type="scientific">Cymbomonas tetramitiformis</name>
    <dbReference type="NCBI Taxonomy" id="36881"/>
    <lineage>
        <taxon>Eukaryota</taxon>
        <taxon>Viridiplantae</taxon>
        <taxon>Chlorophyta</taxon>
        <taxon>Pyramimonadophyceae</taxon>
        <taxon>Pyramimonadales</taxon>
        <taxon>Pyramimonadaceae</taxon>
        <taxon>Cymbomonas</taxon>
    </lineage>
</organism>
<feature type="compositionally biased region" description="Polar residues" evidence="1">
    <location>
        <begin position="1"/>
        <end position="12"/>
    </location>
</feature>
<dbReference type="Proteomes" id="UP001190700">
    <property type="component" value="Unassembled WGS sequence"/>
</dbReference>
<comment type="caution">
    <text evidence="2">The sequence shown here is derived from an EMBL/GenBank/DDBJ whole genome shotgun (WGS) entry which is preliminary data.</text>
</comment>
<evidence type="ECO:0000313" key="3">
    <source>
        <dbReference type="Proteomes" id="UP001190700"/>
    </source>
</evidence>
<evidence type="ECO:0000313" key="2">
    <source>
        <dbReference type="EMBL" id="KAK3247233.1"/>
    </source>
</evidence>